<accession>A0A9W8ECT2</accession>
<feature type="region of interest" description="Disordered" evidence="1">
    <location>
        <begin position="117"/>
        <end position="172"/>
    </location>
</feature>
<dbReference type="EMBL" id="JANBQF010000802">
    <property type="protein sequence ID" value="KAJ1999041.1"/>
    <property type="molecule type" value="Genomic_DNA"/>
</dbReference>
<feature type="region of interest" description="Disordered" evidence="1">
    <location>
        <begin position="50"/>
        <end position="90"/>
    </location>
</feature>
<comment type="caution">
    <text evidence="2">The sequence shown here is derived from an EMBL/GenBank/DDBJ whole genome shotgun (WGS) entry which is preliminary data.</text>
</comment>
<sequence length="482" mass="51989">MATSVDKRSNDNGFVFKRVRKAAAPITAAPITAAPLTPAKKAAVGNENQAVINGQSARGKRAASSAASPRLDFPEPKRRLGASPAAAGGAVVRELSVPVRRAPQPTPLVPRTRTRIAEPTEPVESTPSAARRRRSAGRRATAVGRKTMGASHRRRSTFSMRGKRASSIGGGFKAMPHESVAAEDFYRHISPELPEPIRLRQLLAWCARREPPPRDAWPAELPDAVRHVLDDALREAVDDVHVALEKGAIATSWYHRPVDQAERAQGAAEEEEPLLPHPENVANREARDRLKARVAALRAEDAAWVRELKRAGAEHARALDRLPKPVQALTRGEELPPRIALRADAEIDWSPLTNASADAASTEEVERTDAVRRYIDEGAAGAVDAEVAAAEEQIDAAVRDIEVSLDAFHLDAHRASEAHAAARDACARVASALGFALVQRRAQTMVRAAAADPNPDDDSTATKEDRDTTRDLLRTLAAALAK</sequence>
<gene>
    <name evidence="2" type="ORF">H4R26_005218</name>
</gene>
<dbReference type="AlphaFoldDB" id="A0A9W8ECT2"/>
<dbReference type="GO" id="GO:0007059">
    <property type="term" value="P:chromosome segregation"/>
    <property type="evidence" value="ECO:0007669"/>
    <property type="project" value="InterPro"/>
</dbReference>
<protein>
    <recommendedName>
        <fullName evidence="4">Kinetochore protein mis13</fullName>
    </recommendedName>
</protein>
<organism evidence="2 3">
    <name type="scientific">Coemansia thaxteri</name>
    <dbReference type="NCBI Taxonomy" id="2663907"/>
    <lineage>
        <taxon>Eukaryota</taxon>
        <taxon>Fungi</taxon>
        <taxon>Fungi incertae sedis</taxon>
        <taxon>Zoopagomycota</taxon>
        <taxon>Kickxellomycotina</taxon>
        <taxon>Kickxellomycetes</taxon>
        <taxon>Kickxellales</taxon>
        <taxon>Kickxellaceae</taxon>
        <taxon>Coemansia</taxon>
    </lineage>
</organism>
<feature type="compositionally biased region" description="Low complexity" evidence="1">
    <location>
        <begin position="81"/>
        <end position="90"/>
    </location>
</feature>
<feature type="region of interest" description="Disordered" evidence="1">
    <location>
        <begin position="260"/>
        <end position="283"/>
    </location>
</feature>
<dbReference type="PANTHER" id="PTHR14778">
    <property type="entry name" value="KINETOCHORE-ASSOCIATED PROTEIN DSN1 HOMOLOG"/>
    <property type="match status" value="1"/>
</dbReference>
<feature type="compositionally biased region" description="Basic residues" evidence="1">
    <location>
        <begin position="151"/>
        <end position="164"/>
    </location>
</feature>
<evidence type="ECO:0000256" key="1">
    <source>
        <dbReference type="SAM" id="MobiDB-lite"/>
    </source>
</evidence>
<dbReference type="Proteomes" id="UP001150907">
    <property type="component" value="Unassembled WGS sequence"/>
</dbReference>
<evidence type="ECO:0000313" key="2">
    <source>
        <dbReference type="EMBL" id="KAJ1999041.1"/>
    </source>
</evidence>
<feature type="compositionally biased region" description="Basic and acidic residues" evidence="1">
    <location>
        <begin position="460"/>
        <end position="469"/>
    </location>
</feature>
<proteinExistence type="predicted"/>
<dbReference type="InterPro" id="IPR013218">
    <property type="entry name" value="Dsn1/Mis13"/>
</dbReference>
<dbReference type="GO" id="GO:0051301">
    <property type="term" value="P:cell division"/>
    <property type="evidence" value="ECO:0007669"/>
    <property type="project" value="InterPro"/>
</dbReference>
<feature type="region of interest" description="Disordered" evidence="1">
    <location>
        <begin position="447"/>
        <end position="469"/>
    </location>
</feature>
<dbReference type="Pfam" id="PF08202">
    <property type="entry name" value="MIS13"/>
    <property type="match status" value="1"/>
</dbReference>
<keyword evidence="3" id="KW-1185">Reference proteome</keyword>
<evidence type="ECO:0008006" key="4">
    <source>
        <dbReference type="Google" id="ProtNLM"/>
    </source>
</evidence>
<evidence type="ECO:0000313" key="3">
    <source>
        <dbReference type="Proteomes" id="UP001150907"/>
    </source>
</evidence>
<reference evidence="2" key="1">
    <citation type="submission" date="2022-07" db="EMBL/GenBank/DDBJ databases">
        <title>Phylogenomic reconstructions and comparative analyses of Kickxellomycotina fungi.</title>
        <authorList>
            <person name="Reynolds N.K."/>
            <person name="Stajich J.E."/>
            <person name="Barry K."/>
            <person name="Grigoriev I.V."/>
            <person name="Crous P."/>
            <person name="Smith M.E."/>
        </authorList>
    </citation>
    <scope>NUCLEOTIDE SEQUENCE</scope>
    <source>
        <strain evidence="2">IMI 214461</strain>
    </source>
</reference>
<dbReference type="OrthoDB" id="10249039at2759"/>
<name>A0A9W8ECT2_9FUNG</name>
<dbReference type="PANTHER" id="PTHR14778:SF2">
    <property type="entry name" value="KINETOCHORE-ASSOCIATED PROTEIN DSN1 HOMOLOG"/>
    <property type="match status" value="1"/>
</dbReference>
<dbReference type="GO" id="GO:0000444">
    <property type="term" value="C:MIS12/MIND type complex"/>
    <property type="evidence" value="ECO:0007669"/>
    <property type="project" value="InterPro"/>
</dbReference>